<dbReference type="EMBL" id="VSWC01000016">
    <property type="protein sequence ID" value="KAA1111978.1"/>
    <property type="molecule type" value="Genomic_DNA"/>
</dbReference>
<feature type="compositionally biased region" description="Low complexity" evidence="1">
    <location>
        <begin position="10"/>
        <end position="23"/>
    </location>
</feature>
<protein>
    <submittedName>
        <fullName evidence="2">Uncharacterized protein</fullName>
    </submittedName>
</protein>
<comment type="caution">
    <text evidence="2">The sequence shown here is derived from an EMBL/GenBank/DDBJ whole genome shotgun (WGS) entry which is preliminary data.</text>
</comment>
<evidence type="ECO:0000313" key="2">
    <source>
        <dbReference type="EMBL" id="KAA1111978.1"/>
    </source>
</evidence>
<dbReference type="AlphaFoldDB" id="A0A5B0QFL5"/>
<sequence>MSNHPTRMTPSAPSSNSPWSSSSFERGDSPGPEVMSAAGKGFRAASPPLLTIQFHSILVPSVEFNHPHSLINPMPDLSSKHNSPTKYHYLLPPPYDLDEQVLGPYNNP</sequence>
<evidence type="ECO:0000256" key="1">
    <source>
        <dbReference type="SAM" id="MobiDB-lite"/>
    </source>
</evidence>
<evidence type="ECO:0000313" key="3">
    <source>
        <dbReference type="Proteomes" id="UP000324748"/>
    </source>
</evidence>
<keyword evidence="3" id="KW-1185">Reference proteome</keyword>
<accession>A0A5B0QFL5</accession>
<name>A0A5B0QFL5_PUCGR</name>
<dbReference type="Proteomes" id="UP000324748">
    <property type="component" value="Unassembled WGS sequence"/>
</dbReference>
<gene>
    <name evidence="2" type="ORF">PGT21_018229</name>
</gene>
<organism evidence="2 3">
    <name type="scientific">Puccinia graminis f. sp. tritici</name>
    <dbReference type="NCBI Taxonomy" id="56615"/>
    <lineage>
        <taxon>Eukaryota</taxon>
        <taxon>Fungi</taxon>
        <taxon>Dikarya</taxon>
        <taxon>Basidiomycota</taxon>
        <taxon>Pucciniomycotina</taxon>
        <taxon>Pucciniomycetes</taxon>
        <taxon>Pucciniales</taxon>
        <taxon>Pucciniaceae</taxon>
        <taxon>Puccinia</taxon>
    </lineage>
</organism>
<proteinExistence type="predicted"/>
<reference evidence="2 3" key="1">
    <citation type="submission" date="2019-05" db="EMBL/GenBank/DDBJ databases">
        <title>Emergence of the Ug99 lineage of the wheat stem rust pathogen through somatic hybridization.</title>
        <authorList>
            <person name="Li F."/>
            <person name="Upadhyaya N.M."/>
            <person name="Sperschneider J."/>
            <person name="Matny O."/>
            <person name="Nguyen-Phuc H."/>
            <person name="Mago R."/>
            <person name="Raley C."/>
            <person name="Miller M.E."/>
            <person name="Silverstein K.A.T."/>
            <person name="Henningsen E."/>
            <person name="Hirsch C.D."/>
            <person name="Visser B."/>
            <person name="Pretorius Z.A."/>
            <person name="Steffenson B.J."/>
            <person name="Schwessinger B."/>
            <person name="Dodds P.N."/>
            <person name="Figueroa M."/>
        </authorList>
    </citation>
    <scope>NUCLEOTIDE SEQUENCE [LARGE SCALE GENOMIC DNA]</scope>
    <source>
        <strain evidence="2">21-0</strain>
    </source>
</reference>
<feature type="region of interest" description="Disordered" evidence="1">
    <location>
        <begin position="1"/>
        <end position="40"/>
    </location>
</feature>